<evidence type="ECO:0000259" key="1">
    <source>
        <dbReference type="PROSITE" id="PS51186"/>
    </source>
</evidence>
<comment type="caution">
    <text evidence="2">The sequence shown here is derived from an EMBL/GenBank/DDBJ whole genome shotgun (WGS) entry which is preliminary data.</text>
</comment>
<dbReference type="AlphaFoldDB" id="A0A9P8PQ50"/>
<dbReference type="PANTHER" id="PTHR43138">
    <property type="entry name" value="ACETYLTRANSFERASE, GNAT FAMILY"/>
    <property type="match status" value="1"/>
</dbReference>
<dbReference type="InterPro" id="IPR000182">
    <property type="entry name" value="GNAT_dom"/>
</dbReference>
<dbReference type="SUPFAM" id="SSF55729">
    <property type="entry name" value="Acyl-CoA N-acyltransferases (Nat)"/>
    <property type="match status" value="1"/>
</dbReference>
<dbReference type="PROSITE" id="PS51186">
    <property type="entry name" value="GNAT"/>
    <property type="match status" value="1"/>
</dbReference>
<organism evidence="2 3">
    <name type="scientific">Wickerhamomyces mucosus</name>
    <dbReference type="NCBI Taxonomy" id="1378264"/>
    <lineage>
        <taxon>Eukaryota</taxon>
        <taxon>Fungi</taxon>
        <taxon>Dikarya</taxon>
        <taxon>Ascomycota</taxon>
        <taxon>Saccharomycotina</taxon>
        <taxon>Saccharomycetes</taxon>
        <taxon>Phaffomycetales</taxon>
        <taxon>Wickerhamomycetaceae</taxon>
        <taxon>Wickerhamomyces</taxon>
    </lineage>
</organism>
<dbReference type="GO" id="GO:0005634">
    <property type="term" value="C:nucleus"/>
    <property type="evidence" value="ECO:0007669"/>
    <property type="project" value="TreeGrafter"/>
</dbReference>
<dbReference type="GO" id="GO:0016747">
    <property type="term" value="F:acyltransferase activity, transferring groups other than amino-acyl groups"/>
    <property type="evidence" value="ECO:0007669"/>
    <property type="project" value="InterPro"/>
</dbReference>
<reference evidence="2" key="1">
    <citation type="journal article" date="2021" name="Open Biol.">
        <title>Shared evolutionary footprints suggest mitochondrial oxidative damage underlies multiple complex I losses in fungi.</title>
        <authorList>
            <person name="Schikora-Tamarit M.A."/>
            <person name="Marcet-Houben M."/>
            <person name="Nosek J."/>
            <person name="Gabaldon T."/>
        </authorList>
    </citation>
    <scope>NUCLEOTIDE SEQUENCE</scope>
    <source>
        <strain evidence="2">CBS6341</strain>
    </source>
</reference>
<accession>A0A9P8PQ50</accession>
<dbReference type="Proteomes" id="UP000769528">
    <property type="component" value="Unassembled WGS sequence"/>
</dbReference>
<keyword evidence="3" id="KW-1185">Reference proteome</keyword>
<evidence type="ECO:0000313" key="2">
    <source>
        <dbReference type="EMBL" id="KAH3675540.1"/>
    </source>
</evidence>
<dbReference type="OrthoDB" id="10264707at2759"/>
<dbReference type="Pfam" id="PF00583">
    <property type="entry name" value="Acetyltransf_1"/>
    <property type="match status" value="1"/>
</dbReference>
<name>A0A9P8PQ50_9ASCO</name>
<proteinExistence type="predicted"/>
<sequence length="217" mass="24451">MTVAEKQWTGPLSGHKKAHTKITEVQTIELKDGSIGILHPIYSNEVSSLTVSDSLSTYLYEQFNLEVERGLTYPHLELLTKKEFLDYFFASFTAIFLKEGSHPSDVKGDWKKDFLGVYYIKPNYIGRCSHICNAGFLVNSKKRGLKIGSKLGESYLKWAPKLGYTYSVFNLVFESNQASVRIWDSLGFERIGRVPKAGSLKGHDELVDAIVFGKDLV</sequence>
<dbReference type="EMBL" id="JAEUBF010000753">
    <property type="protein sequence ID" value="KAH3675540.1"/>
    <property type="molecule type" value="Genomic_DNA"/>
</dbReference>
<reference evidence="2" key="2">
    <citation type="submission" date="2021-01" db="EMBL/GenBank/DDBJ databases">
        <authorList>
            <person name="Schikora-Tamarit M.A."/>
        </authorList>
    </citation>
    <scope>NUCLEOTIDE SEQUENCE</scope>
    <source>
        <strain evidence="2">CBS6341</strain>
    </source>
</reference>
<gene>
    <name evidence="2" type="ORF">WICMUC_002629</name>
</gene>
<evidence type="ECO:0000313" key="3">
    <source>
        <dbReference type="Proteomes" id="UP000769528"/>
    </source>
</evidence>
<dbReference type="InterPro" id="IPR052742">
    <property type="entry name" value="Mito_N-acetyltransferase"/>
</dbReference>
<feature type="domain" description="N-acetyltransferase" evidence="1">
    <location>
        <begin position="71"/>
        <end position="217"/>
    </location>
</feature>
<dbReference type="Gene3D" id="3.40.630.30">
    <property type="match status" value="1"/>
</dbReference>
<dbReference type="PANTHER" id="PTHR43138:SF1">
    <property type="entry name" value="N-ACETYLTRANSFERASE ACA1"/>
    <property type="match status" value="1"/>
</dbReference>
<protein>
    <recommendedName>
        <fullName evidence="1">N-acetyltransferase domain-containing protein</fullName>
    </recommendedName>
</protein>
<dbReference type="InterPro" id="IPR016181">
    <property type="entry name" value="Acyl_CoA_acyltransferase"/>
</dbReference>